<gene>
    <name evidence="1" type="ORF">LCGC14_2795150</name>
</gene>
<evidence type="ECO:0000313" key="1">
    <source>
        <dbReference type="EMBL" id="KKK83260.1"/>
    </source>
</evidence>
<comment type="caution">
    <text evidence="1">The sequence shown here is derived from an EMBL/GenBank/DDBJ whole genome shotgun (WGS) entry which is preliminary data.</text>
</comment>
<proteinExistence type="predicted"/>
<dbReference type="EMBL" id="LAZR01052305">
    <property type="protein sequence ID" value="KKK83260.1"/>
    <property type="molecule type" value="Genomic_DNA"/>
</dbReference>
<evidence type="ECO:0008006" key="2">
    <source>
        <dbReference type="Google" id="ProtNLM"/>
    </source>
</evidence>
<dbReference type="SUPFAM" id="SSF55073">
    <property type="entry name" value="Nucleotide cyclase"/>
    <property type="match status" value="1"/>
</dbReference>
<dbReference type="Gene3D" id="3.30.70.1230">
    <property type="entry name" value="Nucleotide cyclase"/>
    <property type="match status" value="1"/>
</dbReference>
<dbReference type="InterPro" id="IPR029787">
    <property type="entry name" value="Nucleotide_cyclase"/>
</dbReference>
<dbReference type="AlphaFoldDB" id="A0A0F8ZBE0"/>
<reference evidence="1" key="1">
    <citation type="journal article" date="2015" name="Nature">
        <title>Complex archaea that bridge the gap between prokaryotes and eukaryotes.</title>
        <authorList>
            <person name="Spang A."/>
            <person name="Saw J.H."/>
            <person name="Jorgensen S.L."/>
            <person name="Zaremba-Niedzwiedzka K."/>
            <person name="Martijn J."/>
            <person name="Lind A.E."/>
            <person name="van Eijk R."/>
            <person name="Schleper C."/>
            <person name="Guy L."/>
            <person name="Ettema T.J."/>
        </authorList>
    </citation>
    <scope>NUCLEOTIDE SEQUENCE</scope>
</reference>
<protein>
    <recommendedName>
        <fullName evidence="2">Guanylate cyclase domain-containing protein</fullName>
    </recommendedName>
</protein>
<organism evidence="1">
    <name type="scientific">marine sediment metagenome</name>
    <dbReference type="NCBI Taxonomy" id="412755"/>
    <lineage>
        <taxon>unclassified sequences</taxon>
        <taxon>metagenomes</taxon>
        <taxon>ecological metagenomes</taxon>
    </lineage>
</organism>
<sequence length="209" mass="23875">MHSFIKNEVTRNGGTINFSHGYFINVVYGVPTAVENSFTRVVNLSKRVRKWVTDRNNSSRNISGVKWEVKAGLSFGTAVAGIVGDSFIVLGDVVEESIKMLDYAKYYGVSLVTDSLKKIERIKDVKYRKLDVIDNKRVKTGTKKTIYEIFITIPDMLEDAVKLYNHGLDMYFDGKYDMAVFEFKKVNNIFNGDNPSHIFLKRCEKMIKS</sequence>
<accession>A0A0F8ZBE0</accession>
<name>A0A0F8ZBE0_9ZZZZ</name>